<evidence type="ECO:0000313" key="15">
    <source>
        <dbReference type="EMBL" id="KAG2497179.1"/>
    </source>
</evidence>
<proteinExistence type="predicted"/>
<evidence type="ECO:0000256" key="11">
    <source>
        <dbReference type="SAM" id="MobiDB-lite"/>
    </source>
</evidence>
<keyword evidence="10 12" id="KW-0472">Membrane</keyword>
<keyword evidence="9" id="KW-0408">Iron</keyword>
<dbReference type="PANTHER" id="PTHR10106:SF0">
    <property type="entry name" value="LD36721P"/>
    <property type="match status" value="1"/>
</dbReference>
<dbReference type="AlphaFoldDB" id="A0A835YGF6"/>
<evidence type="ECO:0000256" key="6">
    <source>
        <dbReference type="ARBA" id="ARBA00022723"/>
    </source>
</evidence>
<protein>
    <recommendedName>
        <fullName evidence="14">Cytochrome b561 domain-containing protein</fullName>
    </recommendedName>
</protein>
<dbReference type="Proteomes" id="UP000612055">
    <property type="component" value="Unassembled WGS sequence"/>
</dbReference>
<feature type="domain" description="Cytochrome b561" evidence="14">
    <location>
        <begin position="1"/>
        <end position="167"/>
    </location>
</feature>
<evidence type="ECO:0000256" key="2">
    <source>
        <dbReference type="ARBA" id="ARBA00004141"/>
    </source>
</evidence>
<feature type="transmembrane region" description="Helical" evidence="12">
    <location>
        <begin position="72"/>
        <end position="93"/>
    </location>
</feature>
<keyword evidence="13" id="KW-0732">Signal</keyword>
<evidence type="ECO:0000256" key="8">
    <source>
        <dbReference type="ARBA" id="ARBA00022989"/>
    </source>
</evidence>
<evidence type="ECO:0000256" key="12">
    <source>
        <dbReference type="SAM" id="Phobius"/>
    </source>
</evidence>
<evidence type="ECO:0000259" key="14">
    <source>
        <dbReference type="PROSITE" id="PS50939"/>
    </source>
</evidence>
<accession>A0A835YGF6</accession>
<evidence type="ECO:0000256" key="1">
    <source>
        <dbReference type="ARBA" id="ARBA00001970"/>
    </source>
</evidence>
<dbReference type="Pfam" id="PF03188">
    <property type="entry name" value="Cytochrom_B561"/>
    <property type="match status" value="1"/>
</dbReference>
<dbReference type="EMBL" id="JAEHOE010000015">
    <property type="protein sequence ID" value="KAG2497179.1"/>
    <property type="molecule type" value="Genomic_DNA"/>
</dbReference>
<evidence type="ECO:0000256" key="3">
    <source>
        <dbReference type="ARBA" id="ARBA00022448"/>
    </source>
</evidence>
<keyword evidence="4" id="KW-0349">Heme</keyword>
<feature type="transmembrane region" description="Helical" evidence="12">
    <location>
        <begin position="33"/>
        <end position="52"/>
    </location>
</feature>
<feature type="signal peptide" evidence="13">
    <location>
        <begin position="1"/>
        <end position="17"/>
    </location>
</feature>
<comment type="cofactor">
    <cofactor evidence="1">
        <name>heme b</name>
        <dbReference type="ChEBI" id="CHEBI:60344"/>
    </cofactor>
</comment>
<gene>
    <name evidence="15" type="ORF">HYH03_004768</name>
</gene>
<evidence type="ECO:0000256" key="5">
    <source>
        <dbReference type="ARBA" id="ARBA00022692"/>
    </source>
</evidence>
<dbReference type="OrthoDB" id="907479at2759"/>
<dbReference type="GO" id="GO:0016020">
    <property type="term" value="C:membrane"/>
    <property type="evidence" value="ECO:0007669"/>
    <property type="project" value="UniProtKB-SubCell"/>
</dbReference>
<dbReference type="PANTHER" id="PTHR10106">
    <property type="entry name" value="CYTOCHROME B561-RELATED"/>
    <property type="match status" value="1"/>
</dbReference>
<evidence type="ECO:0000256" key="9">
    <source>
        <dbReference type="ARBA" id="ARBA00023004"/>
    </source>
</evidence>
<reference evidence="15" key="1">
    <citation type="journal article" date="2020" name="bioRxiv">
        <title>Comparative genomics of Chlamydomonas.</title>
        <authorList>
            <person name="Craig R.J."/>
            <person name="Hasan A.R."/>
            <person name="Ness R.W."/>
            <person name="Keightley P.D."/>
        </authorList>
    </citation>
    <scope>NUCLEOTIDE SEQUENCE</scope>
    <source>
        <strain evidence="15">CCAP 11/70</strain>
    </source>
</reference>
<dbReference type="InterPro" id="IPR006593">
    <property type="entry name" value="Cyt_b561/ferric_Rdtase_TM"/>
</dbReference>
<dbReference type="GO" id="GO:0046872">
    <property type="term" value="F:metal ion binding"/>
    <property type="evidence" value="ECO:0007669"/>
    <property type="project" value="UniProtKB-KW"/>
</dbReference>
<keyword evidence="5 12" id="KW-0812">Transmembrane</keyword>
<organism evidence="15 16">
    <name type="scientific">Edaphochlamys debaryana</name>
    <dbReference type="NCBI Taxonomy" id="47281"/>
    <lineage>
        <taxon>Eukaryota</taxon>
        <taxon>Viridiplantae</taxon>
        <taxon>Chlorophyta</taxon>
        <taxon>core chlorophytes</taxon>
        <taxon>Chlorophyceae</taxon>
        <taxon>CS clade</taxon>
        <taxon>Chlamydomonadales</taxon>
        <taxon>Chlamydomonadales incertae sedis</taxon>
        <taxon>Edaphochlamys</taxon>
    </lineage>
</organism>
<dbReference type="InterPro" id="IPR043205">
    <property type="entry name" value="CYB561/CYBRD1-like"/>
</dbReference>
<keyword evidence="6" id="KW-0479">Metal-binding</keyword>
<keyword evidence="16" id="KW-1185">Reference proteome</keyword>
<dbReference type="PROSITE" id="PS50939">
    <property type="entry name" value="CYTOCHROME_B561"/>
    <property type="match status" value="1"/>
</dbReference>
<dbReference type="GO" id="GO:0016491">
    <property type="term" value="F:oxidoreductase activity"/>
    <property type="evidence" value="ECO:0007669"/>
    <property type="project" value="InterPro"/>
</dbReference>
<feature type="transmembrane region" description="Helical" evidence="12">
    <location>
        <begin position="108"/>
        <end position="128"/>
    </location>
</feature>
<comment type="caution">
    <text evidence="15">The sequence shown here is derived from an EMBL/GenBank/DDBJ whole genome shotgun (WGS) entry which is preliminary data.</text>
</comment>
<keyword evidence="8 12" id="KW-1133">Transmembrane helix</keyword>
<name>A0A835YGF6_9CHLO</name>
<keyword evidence="7" id="KW-0249">Electron transport</keyword>
<comment type="subcellular location">
    <subcellularLocation>
        <location evidence="2">Membrane</location>
        <topology evidence="2">Multi-pass membrane protein</topology>
    </subcellularLocation>
</comment>
<feature type="chain" id="PRO_5032829133" description="Cytochrome b561 domain-containing protein" evidence="13">
    <location>
        <begin position="18"/>
        <end position="217"/>
    </location>
</feature>
<feature type="transmembrane region" description="Helical" evidence="12">
    <location>
        <begin position="149"/>
        <end position="171"/>
    </location>
</feature>
<evidence type="ECO:0000313" key="16">
    <source>
        <dbReference type="Proteomes" id="UP000612055"/>
    </source>
</evidence>
<dbReference type="SMART" id="SM00665">
    <property type="entry name" value="B561"/>
    <property type="match status" value="1"/>
</dbReference>
<dbReference type="Gene3D" id="1.20.120.1770">
    <property type="match status" value="1"/>
</dbReference>
<evidence type="ECO:0000256" key="13">
    <source>
        <dbReference type="SAM" id="SignalP"/>
    </source>
</evidence>
<keyword evidence="3" id="KW-0813">Transport</keyword>
<evidence type="ECO:0000256" key="7">
    <source>
        <dbReference type="ARBA" id="ARBA00022982"/>
    </source>
</evidence>
<evidence type="ECO:0000256" key="10">
    <source>
        <dbReference type="ARBA" id="ARBA00023136"/>
    </source>
</evidence>
<evidence type="ECO:0000256" key="4">
    <source>
        <dbReference type="ARBA" id="ARBA00022617"/>
    </source>
</evidence>
<feature type="region of interest" description="Disordered" evidence="11">
    <location>
        <begin position="193"/>
        <end position="217"/>
    </location>
</feature>
<sequence>MTLGFVVLMSEALLSYAAPVVPGVAREVRKKMHWGLHCGAMLCLALGLVAVWRSHELKLPDPMPDLYSPHSFLGLGAVTMLGLQALLGCYAYLWPRLGLPQRLALGPLHRFAGAATWVAGLAAVATGLQEKVTFLQMGKGLKAPAVFGPIIRLPAVCLPLLVVLGAAVLYMQAPAAAGSKPVASLALSADSSSTQGLLHGGAPAVPNDEEEGSRGRF</sequence>